<feature type="domain" description="HAMP" evidence="9">
    <location>
        <begin position="218"/>
        <end position="271"/>
    </location>
</feature>
<dbReference type="Pfam" id="PF00672">
    <property type="entry name" value="HAMP"/>
    <property type="match status" value="1"/>
</dbReference>
<name>A0ABY8IEH0_9HYPH</name>
<accession>A0ABY8IEH0</accession>
<sequence>MNRLLPSTIVSQIVFVTIGLIFLGISAVAGATYYQLRERVLTTAADDVRDASRAMAVIYSVKLAGTTVDIRDGELRGIVHDGAQQVSDHDLVDKVATSIGGVATIFQVQDGDYLRISTNVKKENGERAVGTKLAADHPARPMLAAGKPYYGEAVLFGKPYITGYFPIRSTAGATTGVLFTGIPMQVYSDQIDALRTLILIVGAAAMIAIGLLAYVTTGRLIRPLTVLRGSVQAISSGTLDAAIPYLSRRNEFGDIARALEGFRDNARAKQLMEGENARQRASVEEERARNESDKRSLDSQIDFAVERLAGGLARLAQGDLSHDIDTPFAGRLEQLRIDFNGSLVRLKQTMVQIRENTLSIQGSGSDMRQSALDLAKRTEDQAASLEETAAAVEEITVTVRSSADRARDVQQVVGKTRQTASSSESVVNNAIEAMGRIESGARQIEQIIEVIDSIAFQTNLLALNAGIEAARAGDAGKGFAVVAHEVRELAQRSADAAKQIKGLIDQSTAEVKTGSALVREAGQVLTSISTQIVEISKHIDTIATAAQDQASALQEVNSSVNAMDQMTQKNAAMVADTTAASNELADEADALLTIVQQFRTDDVTQATPRMARAA</sequence>
<feature type="transmembrane region" description="Helical" evidence="6">
    <location>
        <begin position="12"/>
        <end position="34"/>
    </location>
</feature>
<reference evidence="10" key="2">
    <citation type="journal article" date="2023" name="MicrobiologyOpen">
        <title>Genomics of the tumorigenes clade of the family Rhizobiaceae and description of Rhizobium rhododendri sp. nov.</title>
        <authorList>
            <person name="Kuzmanovic N."/>
            <person name="diCenzo G.C."/>
            <person name="Bunk B."/>
            <person name="Sproeer C."/>
            <person name="Fruehling A."/>
            <person name="Neumann-Schaal M."/>
            <person name="Overmann J."/>
            <person name="Smalla K."/>
        </authorList>
    </citation>
    <scope>NUCLEOTIDE SEQUENCE</scope>
    <source>
        <strain evidence="10">Rho-6.2</strain>
    </source>
</reference>
<dbReference type="PROSITE" id="PS50111">
    <property type="entry name" value="CHEMOTAXIS_TRANSDUC_2"/>
    <property type="match status" value="1"/>
</dbReference>
<dbReference type="PROSITE" id="PS50192">
    <property type="entry name" value="T_SNARE"/>
    <property type="match status" value="1"/>
</dbReference>
<feature type="domain" description="T-SNARE coiled-coil homology" evidence="8">
    <location>
        <begin position="347"/>
        <end position="409"/>
    </location>
</feature>
<evidence type="ECO:0000256" key="6">
    <source>
        <dbReference type="SAM" id="Phobius"/>
    </source>
</evidence>
<evidence type="ECO:0000259" key="9">
    <source>
        <dbReference type="PROSITE" id="PS50885"/>
    </source>
</evidence>
<dbReference type="SUPFAM" id="SSF58104">
    <property type="entry name" value="Methyl-accepting chemotaxis protein (MCP) signaling domain"/>
    <property type="match status" value="1"/>
</dbReference>
<evidence type="ECO:0000259" key="7">
    <source>
        <dbReference type="PROSITE" id="PS50111"/>
    </source>
</evidence>
<evidence type="ECO:0000256" key="4">
    <source>
        <dbReference type="SAM" id="Coils"/>
    </source>
</evidence>
<dbReference type="PROSITE" id="PS50885">
    <property type="entry name" value="HAMP"/>
    <property type="match status" value="2"/>
</dbReference>
<dbReference type="EMBL" id="CP117267">
    <property type="protein sequence ID" value="WFS21440.1"/>
    <property type="molecule type" value="Genomic_DNA"/>
</dbReference>
<keyword evidence="4" id="KW-0175">Coiled coil</keyword>
<evidence type="ECO:0000313" key="11">
    <source>
        <dbReference type="Proteomes" id="UP000318939"/>
    </source>
</evidence>
<feature type="transmembrane region" description="Helical" evidence="6">
    <location>
        <begin position="193"/>
        <end position="215"/>
    </location>
</feature>
<dbReference type="SUPFAM" id="SSF158472">
    <property type="entry name" value="HAMP domain-like"/>
    <property type="match status" value="1"/>
</dbReference>
<dbReference type="RefSeq" id="WP_142823281.1">
    <property type="nucleotide sequence ID" value="NZ_CP117267.1"/>
</dbReference>
<dbReference type="PANTHER" id="PTHR43531:SF11">
    <property type="entry name" value="METHYL-ACCEPTING CHEMOTAXIS PROTEIN 3"/>
    <property type="match status" value="1"/>
</dbReference>
<evidence type="ECO:0000256" key="3">
    <source>
        <dbReference type="PROSITE-ProRule" id="PRU00284"/>
    </source>
</evidence>
<dbReference type="SMART" id="SM00283">
    <property type="entry name" value="MA"/>
    <property type="match status" value="1"/>
</dbReference>
<feature type="coiled-coil region" evidence="4">
    <location>
        <begin position="368"/>
        <end position="395"/>
    </location>
</feature>
<dbReference type="Gene3D" id="6.10.340.10">
    <property type="match status" value="1"/>
</dbReference>
<keyword evidence="1" id="KW-0145">Chemotaxis</keyword>
<organism evidence="10 11">
    <name type="scientific">Rhizobium rhododendri</name>
    <dbReference type="NCBI Taxonomy" id="2506430"/>
    <lineage>
        <taxon>Bacteria</taxon>
        <taxon>Pseudomonadati</taxon>
        <taxon>Pseudomonadota</taxon>
        <taxon>Alphaproteobacteria</taxon>
        <taxon>Hyphomicrobiales</taxon>
        <taxon>Rhizobiaceae</taxon>
        <taxon>Rhizobium/Agrobacterium group</taxon>
        <taxon>Rhizobium</taxon>
    </lineage>
</organism>
<evidence type="ECO:0000256" key="1">
    <source>
        <dbReference type="ARBA" id="ARBA00022500"/>
    </source>
</evidence>
<dbReference type="SUPFAM" id="SSF103190">
    <property type="entry name" value="Sensory domain-like"/>
    <property type="match status" value="1"/>
</dbReference>
<dbReference type="SMART" id="SM00304">
    <property type="entry name" value="HAMP"/>
    <property type="match status" value="2"/>
</dbReference>
<reference evidence="10" key="1">
    <citation type="journal article" date="2019" name="Phytopathology">
        <title>A Novel Group of Rhizobium tumorigenes-Like Agrobacteria Associated with Crown Gall Disease of Rhododendron and Blueberry.</title>
        <authorList>
            <person name="Kuzmanovic N."/>
            <person name="Behrens P."/>
            <person name="Idczak E."/>
            <person name="Wagner S."/>
            <person name="Gotz M."/>
            <person name="Sproer C."/>
            <person name="Bunk B."/>
            <person name="Overmann J."/>
            <person name="Smalla K."/>
        </authorList>
    </citation>
    <scope>NUCLEOTIDE SEQUENCE</scope>
    <source>
        <strain evidence="10">Rho-6.2</strain>
    </source>
</reference>
<dbReference type="InterPro" id="IPR029151">
    <property type="entry name" value="Sensor-like_sf"/>
</dbReference>
<proteinExistence type="inferred from homology"/>
<keyword evidence="3" id="KW-0807">Transducer</keyword>
<evidence type="ECO:0000259" key="8">
    <source>
        <dbReference type="PROSITE" id="PS50192"/>
    </source>
</evidence>
<dbReference type="CDD" id="cd11386">
    <property type="entry name" value="MCP_signal"/>
    <property type="match status" value="1"/>
</dbReference>
<dbReference type="InterPro" id="IPR000727">
    <property type="entry name" value="T_SNARE_dom"/>
</dbReference>
<dbReference type="Gene3D" id="1.10.287.950">
    <property type="entry name" value="Methyl-accepting chemotaxis protein"/>
    <property type="match status" value="1"/>
</dbReference>
<dbReference type="CDD" id="cd06225">
    <property type="entry name" value="HAMP"/>
    <property type="match status" value="1"/>
</dbReference>
<dbReference type="InterPro" id="IPR004089">
    <property type="entry name" value="MCPsignal_dom"/>
</dbReference>
<feature type="region of interest" description="Disordered" evidence="5">
    <location>
        <begin position="270"/>
        <end position="295"/>
    </location>
</feature>
<dbReference type="Pfam" id="PF00015">
    <property type="entry name" value="MCPsignal"/>
    <property type="match status" value="1"/>
</dbReference>
<dbReference type="PANTHER" id="PTHR43531">
    <property type="entry name" value="PROTEIN ICFG"/>
    <property type="match status" value="1"/>
</dbReference>
<evidence type="ECO:0000256" key="5">
    <source>
        <dbReference type="SAM" id="MobiDB-lite"/>
    </source>
</evidence>
<feature type="domain" description="HAMP" evidence="9">
    <location>
        <begin position="299"/>
        <end position="351"/>
    </location>
</feature>
<dbReference type="InterPro" id="IPR003660">
    <property type="entry name" value="HAMP_dom"/>
</dbReference>
<dbReference type="InterPro" id="IPR051310">
    <property type="entry name" value="MCP_chemotaxis"/>
</dbReference>
<protein>
    <submittedName>
        <fullName evidence="10">Methyl-accepting chemotaxis protein</fullName>
    </submittedName>
</protein>
<gene>
    <name evidence="10" type="ORF">PR018_09570</name>
</gene>
<keyword evidence="6" id="KW-0812">Transmembrane</keyword>
<dbReference type="Proteomes" id="UP000318939">
    <property type="component" value="Chromosome"/>
</dbReference>
<comment type="similarity">
    <text evidence="2">Belongs to the methyl-accepting chemotaxis (MCP) protein family.</text>
</comment>
<dbReference type="InterPro" id="IPR033462">
    <property type="entry name" value="Cache_3-Cache_2"/>
</dbReference>
<evidence type="ECO:0000256" key="2">
    <source>
        <dbReference type="ARBA" id="ARBA00029447"/>
    </source>
</evidence>
<dbReference type="Pfam" id="PF17201">
    <property type="entry name" value="Cache_3-Cache_2"/>
    <property type="match status" value="1"/>
</dbReference>
<keyword evidence="11" id="KW-1185">Reference proteome</keyword>
<evidence type="ECO:0000313" key="10">
    <source>
        <dbReference type="EMBL" id="WFS21440.1"/>
    </source>
</evidence>
<keyword evidence="6" id="KW-1133">Transmembrane helix</keyword>
<feature type="domain" description="Methyl-accepting transducer" evidence="7">
    <location>
        <begin position="356"/>
        <end position="585"/>
    </location>
</feature>
<keyword evidence="6" id="KW-0472">Membrane</keyword>